<dbReference type="Pfam" id="PF10282">
    <property type="entry name" value="Lactonase"/>
    <property type="match status" value="1"/>
</dbReference>
<dbReference type="Gene3D" id="2.130.10.10">
    <property type="entry name" value="YVTN repeat-like/Quinoprotein amine dehydrogenase"/>
    <property type="match status" value="1"/>
</dbReference>
<dbReference type="GO" id="GO:0005829">
    <property type="term" value="C:cytosol"/>
    <property type="evidence" value="ECO:0007669"/>
    <property type="project" value="TreeGrafter"/>
</dbReference>
<dbReference type="SUPFAM" id="SSF51004">
    <property type="entry name" value="C-terminal (heme d1) domain of cytochrome cd1-nitrite reductase"/>
    <property type="match status" value="1"/>
</dbReference>
<dbReference type="OrthoDB" id="9790815at2"/>
<dbReference type="GeneID" id="61250565"/>
<dbReference type="Proteomes" id="UP000051565">
    <property type="component" value="Unassembled WGS sequence"/>
</dbReference>
<dbReference type="PANTHER" id="PTHR30344:SF1">
    <property type="entry name" value="6-PHOSPHOGLUCONOLACTONASE"/>
    <property type="match status" value="1"/>
</dbReference>
<dbReference type="InterPro" id="IPR015943">
    <property type="entry name" value="WD40/YVTN_repeat-like_dom_sf"/>
</dbReference>
<dbReference type="InterPro" id="IPR019405">
    <property type="entry name" value="Lactonase_7-beta_prop"/>
</dbReference>
<dbReference type="GO" id="GO:0017057">
    <property type="term" value="F:6-phosphogluconolactonase activity"/>
    <property type="evidence" value="ECO:0007669"/>
    <property type="project" value="TreeGrafter"/>
</dbReference>
<dbReference type="PANTHER" id="PTHR30344">
    <property type="entry name" value="6-PHOSPHOGLUCONOLACTONASE-RELATED"/>
    <property type="match status" value="1"/>
</dbReference>
<evidence type="ECO:0000313" key="2">
    <source>
        <dbReference type="EMBL" id="KRN79254.1"/>
    </source>
</evidence>
<name>A0A0R2JTX6_9LACO</name>
<organism evidence="2 3">
    <name type="scientific">Fructilactobacillus lindneri DSM 20690 = JCM 11027</name>
    <dbReference type="NCBI Taxonomy" id="1122148"/>
    <lineage>
        <taxon>Bacteria</taxon>
        <taxon>Bacillati</taxon>
        <taxon>Bacillota</taxon>
        <taxon>Bacilli</taxon>
        <taxon>Lactobacillales</taxon>
        <taxon>Lactobacillaceae</taxon>
        <taxon>Fructilactobacillus</taxon>
    </lineage>
</organism>
<accession>A0A0R2JTX6</accession>
<protein>
    <recommendedName>
        <fullName evidence="4">6-phosphogluconolactonase</fullName>
    </recommendedName>
</protein>
<evidence type="ECO:0000313" key="3">
    <source>
        <dbReference type="Proteomes" id="UP000051565"/>
    </source>
</evidence>
<dbReference type="AlphaFoldDB" id="A0A0R2JTX6"/>
<dbReference type="InterPro" id="IPR050282">
    <property type="entry name" value="Cycloisomerase_2"/>
</dbReference>
<dbReference type="PATRIC" id="fig|1122148.6.peg.684"/>
<gene>
    <name evidence="2" type="ORF">IV52_GL000662</name>
</gene>
<sequence>MIENFLIGTYTNNQSKGIYQIELDTDKQVLQNTELVAEAGSPTYVAESDAQKIYAVDKVTDGDQVRGGLINLDGSTTPAKEIQTLISEGSSPAYVTVDEKRQNVYTANYHTGDVTVFNIEADGRLTQTDQVHDTGMVGPKPEQADGPHPHYADVAFDGRLVICDLGLDRVYLYDISDQGKLNLVSQLTMAPGFGPRHIDFVEETGKAYLVGELSSELAVLNYNEETGEFSVQQIVSTIPADWTSHNGGAAIHLSADHKFVYVSNRGNDSIAAFAIQPDGNVELIQLISTEGEFPRDFNFNQNQKFLIALNQNTNNATLYARNPATGMLTLLQKDFEVPEGTCITLRK</sequence>
<comment type="caution">
    <text evidence="2">The sequence shown here is derived from an EMBL/GenBank/DDBJ whole genome shotgun (WGS) entry which is preliminary data.</text>
</comment>
<dbReference type="EMBL" id="JQBT01000032">
    <property type="protein sequence ID" value="KRN79254.1"/>
    <property type="molecule type" value="Genomic_DNA"/>
</dbReference>
<proteinExistence type="inferred from homology"/>
<dbReference type="RefSeq" id="WP_054646454.1">
    <property type="nucleotide sequence ID" value="NZ_FUXS01000001.1"/>
</dbReference>
<evidence type="ECO:0000256" key="1">
    <source>
        <dbReference type="ARBA" id="ARBA00005564"/>
    </source>
</evidence>
<reference evidence="2 3" key="1">
    <citation type="journal article" date="2015" name="Genome Announc.">
        <title>Expanding the biotechnology potential of lactobacilli through comparative genomics of 213 strains and associated genera.</title>
        <authorList>
            <person name="Sun Z."/>
            <person name="Harris H.M."/>
            <person name="McCann A."/>
            <person name="Guo C."/>
            <person name="Argimon S."/>
            <person name="Zhang W."/>
            <person name="Yang X."/>
            <person name="Jeffery I.B."/>
            <person name="Cooney J.C."/>
            <person name="Kagawa T.F."/>
            <person name="Liu W."/>
            <person name="Song Y."/>
            <person name="Salvetti E."/>
            <person name="Wrobel A."/>
            <person name="Rasinkangas P."/>
            <person name="Parkhill J."/>
            <person name="Rea M.C."/>
            <person name="O'Sullivan O."/>
            <person name="Ritari J."/>
            <person name="Douillard F.P."/>
            <person name="Paul Ross R."/>
            <person name="Yang R."/>
            <person name="Briner A.E."/>
            <person name="Felis G.E."/>
            <person name="de Vos W.M."/>
            <person name="Barrangou R."/>
            <person name="Klaenhammer T.R."/>
            <person name="Caufield P.W."/>
            <person name="Cui Y."/>
            <person name="Zhang H."/>
            <person name="O'Toole P.W."/>
        </authorList>
    </citation>
    <scope>NUCLEOTIDE SEQUENCE [LARGE SCALE GENOMIC DNA]</scope>
    <source>
        <strain evidence="2 3">DSM 20690</strain>
    </source>
</reference>
<comment type="similarity">
    <text evidence="1">Belongs to the cycloisomerase 2 family.</text>
</comment>
<evidence type="ECO:0008006" key="4">
    <source>
        <dbReference type="Google" id="ProtNLM"/>
    </source>
</evidence>
<dbReference type="InterPro" id="IPR011048">
    <property type="entry name" value="Haem_d1_sf"/>
</dbReference>
<dbReference type="STRING" id="53444.AYR59_06815"/>
<keyword evidence="3" id="KW-1185">Reference proteome</keyword>